<dbReference type="SUPFAM" id="SSF57850">
    <property type="entry name" value="RING/U-box"/>
    <property type="match status" value="1"/>
</dbReference>
<proteinExistence type="predicted"/>
<dbReference type="OrthoDB" id="21204at2759"/>
<organism evidence="8">
    <name type="scientific">Aureococcus anophagefferens</name>
    <name type="common">Harmful bloom alga</name>
    <dbReference type="NCBI Taxonomy" id="44056"/>
    <lineage>
        <taxon>Eukaryota</taxon>
        <taxon>Sar</taxon>
        <taxon>Stramenopiles</taxon>
        <taxon>Ochrophyta</taxon>
        <taxon>Pelagophyceae</taxon>
        <taxon>Pelagomonadales</taxon>
        <taxon>Pelagomonadaceae</taxon>
        <taxon>Aureococcus</taxon>
    </lineage>
</organism>
<dbReference type="AlphaFoldDB" id="F0Y789"/>
<feature type="compositionally biased region" description="Basic and acidic residues" evidence="5">
    <location>
        <begin position="65"/>
        <end position="89"/>
    </location>
</feature>
<feature type="region of interest" description="Disordered" evidence="5">
    <location>
        <begin position="503"/>
        <end position="533"/>
    </location>
</feature>
<dbReference type="CDD" id="cd16448">
    <property type="entry name" value="RING-H2"/>
    <property type="match status" value="1"/>
</dbReference>
<dbReference type="Pfam" id="PF13639">
    <property type="entry name" value="zf-RING_2"/>
    <property type="match status" value="1"/>
</dbReference>
<accession>F0Y789</accession>
<protein>
    <recommendedName>
        <fullName evidence="6">RING-type domain-containing protein</fullName>
    </recommendedName>
</protein>
<evidence type="ECO:0000256" key="4">
    <source>
        <dbReference type="PROSITE-ProRule" id="PRU00175"/>
    </source>
</evidence>
<dbReference type="RefSeq" id="XP_009036354.1">
    <property type="nucleotide sequence ID" value="XM_009038106.1"/>
</dbReference>
<evidence type="ECO:0000313" key="8">
    <source>
        <dbReference type="Proteomes" id="UP000002729"/>
    </source>
</evidence>
<feature type="region of interest" description="Disordered" evidence="5">
    <location>
        <begin position="345"/>
        <end position="376"/>
    </location>
</feature>
<dbReference type="KEGG" id="aaf:AURANDRAFT_63484"/>
<keyword evidence="3" id="KW-0862">Zinc</keyword>
<gene>
    <name evidence="7" type="ORF">AURANDRAFT_63484</name>
</gene>
<dbReference type="InterPro" id="IPR001841">
    <property type="entry name" value="Znf_RING"/>
</dbReference>
<keyword evidence="2 4" id="KW-0863">Zinc-finger</keyword>
<feature type="region of interest" description="Disordered" evidence="5">
    <location>
        <begin position="1"/>
        <end position="114"/>
    </location>
</feature>
<dbReference type="PANTHER" id="PTHR45798:SF97">
    <property type="entry name" value="ALCOHOL-SENSITIVE RING FINGER PROTEIN 1"/>
    <property type="match status" value="1"/>
</dbReference>
<name>F0Y789_AURAN</name>
<evidence type="ECO:0000256" key="5">
    <source>
        <dbReference type="SAM" id="MobiDB-lite"/>
    </source>
</evidence>
<keyword evidence="8" id="KW-1185">Reference proteome</keyword>
<sequence length="546" mass="57980">MAATGGGTFAATRPTTLKRSAGRPATTATLRRPLAAAALQRPSTSWQTRVAQREAHLAASTPRWANRDRAAEEPARRPLADRGNREPRGPRAYPAKRAPPPPPDFPDGWSRRGRGTLERVRGGEYVFEGRSAESPCLARAPPPRTPRGEAYEVSAKFKPARHVGDHLHVCQSFFLAFEIVGDAWLAAGVSRGNVVVDSFPGGRRLAEARAPAASRPWREVAVAVRGRDVAVALDGVELLRVSTDRPRDAAAGHGVMVYKARCFVKDVDRERRAVAARPPPARARDRFPRFRGRGDVVVRAANRTDVGRFCRACAGGLALGGDVCVWRRGLAVHRYHVACAEAEGDEAEPAPTSTDDARPWRGTAVAEPDDPSKLSPPVPAPRLAALERSICAPGTFDGADDCDICLAPLASKPVVRVPCQGGHVFHLGCLRPWLAKCSLCPRCRGGLKFPKTAGGPDAAAKQHAAVDAAVFLGAGARADERARIARRHADAAERRIAEAAAAAATEAAAARRKDDDGDAPGDELRPPSPPGVVAGMMTCVGGLPAC</sequence>
<dbReference type="GO" id="GO:0008270">
    <property type="term" value="F:zinc ion binding"/>
    <property type="evidence" value="ECO:0007669"/>
    <property type="project" value="UniProtKB-KW"/>
</dbReference>
<dbReference type="Proteomes" id="UP000002729">
    <property type="component" value="Unassembled WGS sequence"/>
</dbReference>
<evidence type="ECO:0000256" key="2">
    <source>
        <dbReference type="ARBA" id="ARBA00022771"/>
    </source>
</evidence>
<feature type="compositionally biased region" description="Polar residues" evidence="5">
    <location>
        <begin position="41"/>
        <end position="50"/>
    </location>
</feature>
<keyword evidence="1" id="KW-0479">Metal-binding</keyword>
<dbReference type="EMBL" id="GL833126">
    <property type="protein sequence ID" value="EGB09250.1"/>
    <property type="molecule type" value="Genomic_DNA"/>
</dbReference>
<feature type="domain" description="RING-type" evidence="6">
    <location>
        <begin position="402"/>
        <end position="444"/>
    </location>
</feature>
<dbReference type="Gene3D" id="3.30.40.10">
    <property type="entry name" value="Zinc/RING finger domain, C3HC4 (zinc finger)"/>
    <property type="match status" value="1"/>
</dbReference>
<dbReference type="PROSITE" id="PS50089">
    <property type="entry name" value="ZF_RING_2"/>
    <property type="match status" value="1"/>
</dbReference>
<evidence type="ECO:0000259" key="6">
    <source>
        <dbReference type="PROSITE" id="PS50089"/>
    </source>
</evidence>
<dbReference type="GeneID" id="20224352"/>
<dbReference type="InParanoid" id="F0Y789"/>
<evidence type="ECO:0000256" key="1">
    <source>
        <dbReference type="ARBA" id="ARBA00022723"/>
    </source>
</evidence>
<evidence type="ECO:0000313" key="7">
    <source>
        <dbReference type="EMBL" id="EGB09250.1"/>
    </source>
</evidence>
<reference evidence="7 8" key="1">
    <citation type="journal article" date="2011" name="Proc. Natl. Acad. Sci. U.S.A.">
        <title>Niche of harmful alga Aureococcus anophagefferens revealed through ecogenomics.</title>
        <authorList>
            <person name="Gobler C.J."/>
            <person name="Berry D.L."/>
            <person name="Dyhrman S.T."/>
            <person name="Wilhelm S.W."/>
            <person name="Salamov A."/>
            <person name="Lobanov A.V."/>
            <person name="Zhang Y."/>
            <person name="Collier J.L."/>
            <person name="Wurch L.L."/>
            <person name="Kustka A.B."/>
            <person name="Dill B.D."/>
            <person name="Shah M."/>
            <person name="VerBerkmoes N.C."/>
            <person name="Kuo A."/>
            <person name="Terry A."/>
            <person name="Pangilinan J."/>
            <person name="Lindquist E.A."/>
            <person name="Lucas S."/>
            <person name="Paulsen I.T."/>
            <person name="Hattenrath-Lehmann T.K."/>
            <person name="Talmage S.C."/>
            <person name="Walker E.A."/>
            <person name="Koch F."/>
            <person name="Burson A.M."/>
            <person name="Marcoval M.A."/>
            <person name="Tang Y.Z."/>
            <person name="Lecleir G.R."/>
            <person name="Coyne K.J."/>
            <person name="Berg G.M."/>
            <person name="Bertrand E.M."/>
            <person name="Saito M.A."/>
            <person name="Gladyshev V.N."/>
            <person name="Grigoriev I.V."/>
        </authorList>
    </citation>
    <scope>NUCLEOTIDE SEQUENCE [LARGE SCALE GENOMIC DNA]</scope>
    <source>
        <strain evidence="8">CCMP 1984</strain>
    </source>
</reference>
<feature type="compositionally biased region" description="Low complexity" evidence="5">
    <location>
        <begin position="23"/>
        <end position="39"/>
    </location>
</feature>
<dbReference type="InterPro" id="IPR013083">
    <property type="entry name" value="Znf_RING/FYVE/PHD"/>
</dbReference>
<dbReference type="InterPro" id="IPR052788">
    <property type="entry name" value="RING-type_E3_ligase_ATL"/>
</dbReference>
<evidence type="ECO:0000256" key="3">
    <source>
        <dbReference type="ARBA" id="ARBA00022833"/>
    </source>
</evidence>
<dbReference type="PANTHER" id="PTHR45798">
    <property type="entry name" value="RING-H2 FINGER PROTEIN ATL61-RELATED-RELATED"/>
    <property type="match status" value="1"/>
</dbReference>